<dbReference type="SUPFAM" id="SSF46894">
    <property type="entry name" value="C-terminal effector domain of the bipartite response regulators"/>
    <property type="match status" value="1"/>
</dbReference>
<feature type="domain" description="Response regulatory" evidence="8">
    <location>
        <begin position="26"/>
        <end position="141"/>
    </location>
</feature>
<evidence type="ECO:0000256" key="5">
    <source>
        <dbReference type="ARBA" id="ARBA00023163"/>
    </source>
</evidence>
<dbReference type="SMART" id="SM00421">
    <property type="entry name" value="HTH_LUXR"/>
    <property type="match status" value="1"/>
</dbReference>
<dbReference type="PROSITE" id="PS00622">
    <property type="entry name" value="HTH_LUXR_1"/>
    <property type="match status" value="1"/>
</dbReference>
<gene>
    <name evidence="9" type="primary">kvgR</name>
</gene>
<dbReference type="PRINTS" id="PR00038">
    <property type="entry name" value="HTHLUXR"/>
</dbReference>
<dbReference type="Pfam" id="PF00072">
    <property type="entry name" value="Response_reg"/>
    <property type="match status" value="1"/>
</dbReference>
<sequence>MNVKKGPSAIEVFINDGDLPEERNISVVLINRYPLESIAIKTLLENKGVSVTGEAINGMDALRIVDQLQPNTIIVDVDLPDIDGIGLVETLRKRLYKGSIIVTSNKYEYFYSRCTASAGGNGFVSKKGSINIILSAVQAAHNGYSYFPFSQHRVSGEGAYARNKLQALSEQEIIVLRHLLEGASNFHIAAKMDISSKTVSTYKSRLMKKLNCQTLVELIGFANKFRIDESFISD</sequence>
<dbReference type="SMART" id="SM00448">
    <property type="entry name" value="REC"/>
    <property type="match status" value="1"/>
</dbReference>
<dbReference type="InterPro" id="IPR036388">
    <property type="entry name" value="WH-like_DNA-bd_sf"/>
</dbReference>
<evidence type="ECO:0000256" key="6">
    <source>
        <dbReference type="PROSITE-ProRule" id="PRU00169"/>
    </source>
</evidence>
<keyword evidence="2" id="KW-0902">Two-component regulatory system</keyword>
<dbReference type="PROSITE" id="PS50043">
    <property type="entry name" value="HTH_LUXR_2"/>
    <property type="match status" value="1"/>
</dbReference>
<evidence type="ECO:0000313" key="9">
    <source>
        <dbReference type="EMBL" id="CAB61242.1"/>
    </source>
</evidence>
<reference evidence="9" key="1">
    <citation type="journal article" date="2003" name="FEMS Microbiol. Lett.">
        <title>Identification and characterization of KvgAS, a two-component system in Klebsiella pneumoniae CG43.</title>
        <authorList>
            <person name="Lai Y.C."/>
            <person name="Lin G.T."/>
            <person name="Yang S.L."/>
            <person name="Chang H.Y."/>
            <person name="Peng H.L."/>
        </authorList>
    </citation>
    <scope>NUCLEOTIDE SEQUENCE</scope>
</reference>
<dbReference type="Gene3D" id="1.10.10.10">
    <property type="entry name" value="Winged helix-like DNA-binding domain superfamily/Winged helix DNA-binding domain"/>
    <property type="match status" value="1"/>
</dbReference>
<dbReference type="InterPro" id="IPR016032">
    <property type="entry name" value="Sig_transdc_resp-reg_C-effctor"/>
</dbReference>
<dbReference type="AlphaFoldDB" id="Q9RLW2"/>
<name>Q9RLW2_KLEPN</name>
<dbReference type="CDD" id="cd06170">
    <property type="entry name" value="LuxR_C_like"/>
    <property type="match status" value="1"/>
</dbReference>
<keyword evidence="5" id="KW-0804">Transcription</keyword>
<protein>
    <submittedName>
        <fullName evidence="9">Virulence protein R</fullName>
    </submittedName>
</protein>
<accession>Q9RLW2</accession>
<dbReference type="EMBL" id="AJ250891">
    <property type="protein sequence ID" value="CAB61242.1"/>
    <property type="molecule type" value="Genomic_DNA"/>
</dbReference>
<feature type="domain" description="HTH luxR-type" evidence="7">
    <location>
        <begin position="161"/>
        <end position="226"/>
    </location>
</feature>
<dbReference type="GO" id="GO:0006355">
    <property type="term" value="P:regulation of DNA-templated transcription"/>
    <property type="evidence" value="ECO:0007669"/>
    <property type="project" value="InterPro"/>
</dbReference>
<dbReference type="PROSITE" id="PS50110">
    <property type="entry name" value="RESPONSE_REGULATORY"/>
    <property type="match status" value="1"/>
</dbReference>
<proteinExistence type="predicted"/>
<keyword evidence="1 6" id="KW-0597">Phosphoprotein</keyword>
<evidence type="ECO:0000256" key="4">
    <source>
        <dbReference type="ARBA" id="ARBA00023125"/>
    </source>
</evidence>
<dbReference type="GO" id="GO:0003677">
    <property type="term" value="F:DNA binding"/>
    <property type="evidence" value="ECO:0007669"/>
    <property type="project" value="UniProtKB-KW"/>
</dbReference>
<dbReference type="Pfam" id="PF00196">
    <property type="entry name" value="GerE"/>
    <property type="match status" value="1"/>
</dbReference>
<keyword evidence="3" id="KW-0805">Transcription regulation</keyword>
<evidence type="ECO:0000256" key="1">
    <source>
        <dbReference type="ARBA" id="ARBA00022553"/>
    </source>
</evidence>
<organism evidence="9">
    <name type="scientific">Klebsiella pneumoniae</name>
    <dbReference type="NCBI Taxonomy" id="573"/>
    <lineage>
        <taxon>Bacteria</taxon>
        <taxon>Pseudomonadati</taxon>
        <taxon>Pseudomonadota</taxon>
        <taxon>Gammaproteobacteria</taxon>
        <taxon>Enterobacterales</taxon>
        <taxon>Enterobacteriaceae</taxon>
        <taxon>Klebsiella/Raoultella group</taxon>
        <taxon>Klebsiella</taxon>
        <taxon>Klebsiella pneumoniae complex</taxon>
    </lineage>
</organism>
<dbReference type="GO" id="GO:0000160">
    <property type="term" value="P:phosphorelay signal transduction system"/>
    <property type="evidence" value="ECO:0007669"/>
    <property type="project" value="InterPro"/>
</dbReference>
<evidence type="ECO:0000256" key="3">
    <source>
        <dbReference type="ARBA" id="ARBA00023015"/>
    </source>
</evidence>
<dbReference type="InterPro" id="IPR039420">
    <property type="entry name" value="WalR-like"/>
</dbReference>
<evidence type="ECO:0000259" key="7">
    <source>
        <dbReference type="PROSITE" id="PS50043"/>
    </source>
</evidence>
<dbReference type="PANTHER" id="PTHR43214:SF41">
    <property type="entry name" value="NITRATE_NITRITE RESPONSE REGULATOR PROTEIN NARP"/>
    <property type="match status" value="1"/>
</dbReference>
<dbReference type="Gene3D" id="3.40.50.2300">
    <property type="match status" value="1"/>
</dbReference>
<dbReference type="CDD" id="cd17535">
    <property type="entry name" value="REC_NarL-like"/>
    <property type="match status" value="1"/>
</dbReference>
<evidence type="ECO:0000256" key="2">
    <source>
        <dbReference type="ARBA" id="ARBA00023012"/>
    </source>
</evidence>
<dbReference type="PANTHER" id="PTHR43214">
    <property type="entry name" value="TWO-COMPONENT RESPONSE REGULATOR"/>
    <property type="match status" value="1"/>
</dbReference>
<dbReference type="SUPFAM" id="SSF52172">
    <property type="entry name" value="CheY-like"/>
    <property type="match status" value="1"/>
</dbReference>
<dbReference type="InterPro" id="IPR058245">
    <property type="entry name" value="NreC/VraR/RcsB-like_REC"/>
</dbReference>
<dbReference type="InterPro" id="IPR000792">
    <property type="entry name" value="Tscrpt_reg_LuxR_C"/>
</dbReference>
<feature type="modified residue" description="4-aspartylphosphate" evidence="6">
    <location>
        <position position="76"/>
    </location>
</feature>
<dbReference type="InterPro" id="IPR011006">
    <property type="entry name" value="CheY-like_superfamily"/>
</dbReference>
<keyword evidence="4" id="KW-0238">DNA-binding</keyword>
<dbReference type="InterPro" id="IPR001789">
    <property type="entry name" value="Sig_transdc_resp-reg_receiver"/>
</dbReference>
<evidence type="ECO:0000259" key="8">
    <source>
        <dbReference type="PROSITE" id="PS50110"/>
    </source>
</evidence>